<comment type="similarity">
    <text evidence="1">Belongs to the peptidase C40 family.</text>
</comment>
<dbReference type="GO" id="GO:0008235">
    <property type="term" value="F:metalloexopeptidase activity"/>
    <property type="evidence" value="ECO:0007669"/>
    <property type="project" value="TreeGrafter"/>
</dbReference>
<protein>
    <recommendedName>
        <fullName evidence="8">NlpC/P60 domain-containing protein</fullName>
    </recommendedName>
</protein>
<organism evidence="9">
    <name type="scientific">uncultured Pleomorphomonas sp</name>
    <dbReference type="NCBI Taxonomy" id="442121"/>
    <lineage>
        <taxon>Bacteria</taxon>
        <taxon>Pseudomonadati</taxon>
        <taxon>Pseudomonadota</taxon>
        <taxon>Alphaproteobacteria</taxon>
        <taxon>Hyphomicrobiales</taxon>
        <taxon>Pleomorphomonadaceae</taxon>
        <taxon>Pleomorphomonas</taxon>
        <taxon>environmental samples</taxon>
    </lineage>
</organism>
<dbReference type="PANTHER" id="PTHR34858">
    <property type="entry name" value="CYSO-CYSTEINE PEPTIDASE"/>
    <property type="match status" value="1"/>
</dbReference>
<dbReference type="GO" id="GO:0008234">
    <property type="term" value="F:cysteine-type peptidase activity"/>
    <property type="evidence" value="ECO:0007669"/>
    <property type="project" value="UniProtKB-KW"/>
</dbReference>
<dbReference type="Gene3D" id="3.40.140.10">
    <property type="entry name" value="Cytidine Deaminase, domain 2"/>
    <property type="match status" value="1"/>
</dbReference>
<keyword evidence="4" id="KW-0378">Hydrolase</keyword>
<proteinExistence type="inferred from homology"/>
<dbReference type="Pfam" id="PF00877">
    <property type="entry name" value="NLPC_P60"/>
    <property type="match status" value="1"/>
</dbReference>
<dbReference type="EMBL" id="FMJD01000002">
    <property type="protein sequence ID" value="SCM71479.1"/>
    <property type="molecule type" value="Genomic_DNA"/>
</dbReference>
<dbReference type="InterPro" id="IPR000064">
    <property type="entry name" value="NLP_P60_dom"/>
</dbReference>
<evidence type="ECO:0000256" key="6">
    <source>
        <dbReference type="ARBA" id="ARBA00022833"/>
    </source>
</evidence>
<accession>A0A212L2A0</accession>
<dbReference type="InterPro" id="IPR028090">
    <property type="entry name" value="JAB_dom_prok"/>
</dbReference>
<feature type="domain" description="NlpC/P60" evidence="8">
    <location>
        <begin position="92"/>
        <end position="248"/>
    </location>
</feature>
<reference evidence="9" key="1">
    <citation type="submission" date="2016-08" db="EMBL/GenBank/DDBJ databases">
        <authorList>
            <person name="Seilhamer J.J."/>
        </authorList>
    </citation>
    <scope>NUCLEOTIDE SEQUENCE</scope>
    <source>
        <strain evidence="9">86</strain>
    </source>
</reference>
<dbReference type="Gene3D" id="3.90.1720.10">
    <property type="entry name" value="endopeptidase domain like (from Nostoc punctiforme)"/>
    <property type="match status" value="1"/>
</dbReference>
<keyword evidence="6" id="KW-0862">Zinc</keyword>
<evidence type="ECO:0000256" key="4">
    <source>
        <dbReference type="ARBA" id="ARBA00022801"/>
    </source>
</evidence>
<evidence type="ECO:0000259" key="8">
    <source>
        <dbReference type="PROSITE" id="PS51935"/>
    </source>
</evidence>
<dbReference type="PANTHER" id="PTHR34858:SF1">
    <property type="entry name" value="CYSO-CYSTEINE PEPTIDASE"/>
    <property type="match status" value="1"/>
</dbReference>
<evidence type="ECO:0000256" key="3">
    <source>
        <dbReference type="ARBA" id="ARBA00022723"/>
    </source>
</evidence>
<dbReference type="CDD" id="cd08073">
    <property type="entry name" value="MPN_NLPC_P60"/>
    <property type="match status" value="1"/>
</dbReference>
<keyword evidence="3" id="KW-0479">Metal-binding</keyword>
<evidence type="ECO:0000313" key="9">
    <source>
        <dbReference type="EMBL" id="SCM71479.1"/>
    </source>
</evidence>
<dbReference type="GO" id="GO:0006508">
    <property type="term" value="P:proteolysis"/>
    <property type="evidence" value="ECO:0007669"/>
    <property type="project" value="UniProtKB-KW"/>
</dbReference>
<evidence type="ECO:0000256" key="7">
    <source>
        <dbReference type="ARBA" id="ARBA00023049"/>
    </source>
</evidence>
<keyword evidence="2" id="KW-0645">Protease</keyword>
<dbReference type="GO" id="GO:0008270">
    <property type="term" value="F:zinc ion binding"/>
    <property type="evidence" value="ECO:0007669"/>
    <property type="project" value="TreeGrafter"/>
</dbReference>
<evidence type="ECO:0000256" key="5">
    <source>
        <dbReference type="ARBA" id="ARBA00022807"/>
    </source>
</evidence>
<gene>
    <name evidence="9" type="ORF">KL86PLE_100231</name>
</gene>
<dbReference type="SUPFAM" id="SSF102712">
    <property type="entry name" value="JAB1/MPN domain"/>
    <property type="match status" value="1"/>
</dbReference>
<dbReference type="AlphaFoldDB" id="A0A212L2A0"/>
<dbReference type="InterPro" id="IPR038765">
    <property type="entry name" value="Papain-like_cys_pep_sf"/>
</dbReference>
<sequence>MFSLSVHDAFRAHAIACFPAEACGLVVRRADGDVFVPCVNISTSPIWEFEIALEDYLAAEASGEVVALLHSHVPTDAFPATGMPHPSKTDMQLQVDLGIACGLSLASADSCSTPIYWGDQTPMRDLIGRPYVYGIWDCYSLVRDYYRSRAVRPVTLPVYPRDDDWWDNGEDLYTKFFAEAGFRQIPADQVRAGDAVVMRVRTRVPNHAGVVLENGLLLHHLYRELSKREPIGRWSQLATYWLRHEVDL</sequence>
<dbReference type="InterPro" id="IPR051929">
    <property type="entry name" value="VirAsm_ModProt"/>
</dbReference>
<keyword evidence="7" id="KW-0482">Metalloprotease</keyword>
<dbReference type="PROSITE" id="PS51935">
    <property type="entry name" value="NLPC_P60"/>
    <property type="match status" value="1"/>
</dbReference>
<dbReference type="Pfam" id="PF14464">
    <property type="entry name" value="Prok-JAB"/>
    <property type="match status" value="1"/>
</dbReference>
<name>A0A212L2A0_9HYPH</name>
<keyword evidence="5" id="KW-0788">Thiol protease</keyword>
<evidence type="ECO:0000256" key="1">
    <source>
        <dbReference type="ARBA" id="ARBA00007074"/>
    </source>
</evidence>
<evidence type="ECO:0000256" key="2">
    <source>
        <dbReference type="ARBA" id="ARBA00022670"/>
    </source>
</evidence>
<dbReference type="SUPFAM" id="SSF54001">
    <property type="entry name" value="Cysteine proteinases"/>
    <property type="match status" value="1"/>
</dbReference>